<keyword evidence="1" id="KW-0472">Membrane</keyword>
<keyword evidence="1" id="KW-1133">Transmembrane helix</keyword>
<evidence type="ECO:0008006" key="3">
    <source>
        <dbReference type="Google" id="ProtNLM"/>
    </source>
</evidence>
<feature type="transmembrane region" description="Helical" evidence="1">
    <location>
        <begin position="16"/>
        <end position="36"/>
    </location>
</feature>
<organism evidence="2">
    <name type="scientific">Medicago truncatula</name>
    <name type="common">Barrel medic</name>
    <name type="synonym">Medicago tribuloides</name>
    <dbReference type="NCBI Taxonomy" id="3880"/>
    <lineage>
        <taxon>Eukaryota</taxon>
        <taxon>Viridiplantae</taxon>
        <taxon>Streptophyta</taxon>
        <taxon>Embryophyta</taxon>
        <taxon>Tracheophyta</taxon>
        <taxon>Spermatophyta</taxon>
        <taxon>Magnoliopsida</taxon>
        <taxon>eudicotyledons</taxon>
        <taxon>Gunneridae</taxon>
        <taxon>Pentapetalae</taxon>
        <taxon>rosids</taxon>
        <taxon>fabids</taxon>
        <taxon>Fabales</taxon>
        <taxon>Fabaceae</taxon>
        <taxon>Papilionoideae</taxon>
        <taxon>50 kb inversion clade</taxon>
        <taxon>NPAAA clade</taxon>
        <taxon>Hologalegina</taxon>
        <taxon>IRL clade</taxon>
        <taxon>Trifolieae</taxon>
        <taxon>Medicago</taxon>
    </lineage>
</organism>
<protein>
    <recommendedName>
        <fullName evidence="3">Transmembrane protein</fullName>
    </recommendedName>
</protein>
<dbReference type="EMBL" id="BT134949">
    <property type="protein sequence ID" value="AFK34744.1"/>
    <property type="molecule type" value="mRNA"/>
</dbReference>
<name>I3S3A2_MEDTR</name>
<dbReference type="AlphaFoldDB" id="I3S3A2"/>
<keyword evidence="1" id="KW-0812">Transmembrane</keyword>
<accession>I3S3A2</accession>
<proteinExistence type="evidence at transcript level"/>
<reference evidence="2" key="1">
    <citation type="submission" date="2012-05" db="EMBL/GenBank/DDBJ databases">
        <authorList>
            <person name="Krishnakumar V."/>
            <person name="Cheung F."/>
            <person name="Xiao Y."/>
            <person name="Chan A."/>
            <person name="Moskal W.A."/>
            <person name="Town C.D."/>
        </authorList>
    </citation>
    <scope>NUCLEOTIDE SEQUENCE</scope>
</reference>
<sequence>MISMVSPFFAIVLKQGSLFFFSVSFSSLLCLIYAALKREEREKENNSVSREKE</sequence>
<evidence type="ECO:0000313" key="2">
    <source>
        <dbReference type="EMBL" id="AFK34744.1"/>
    </source>
</evidence>
<evidence type="ECO:0000256" key="1">
    <source>
        <dbReference type="SAM" id="Phobius"/>
    </source>
</evidence>